<dbReference type="EC" id="1.1.1.23" evidence="2"/>
<comment type="caution">
    <text evidence="2">The sequence shown here is derived from an EMBL/GenBank/DDBJ whole genome shotgun (WGS) entry which is preliminary data.</text>
</comment>
<dbReference type="EMBL" id="JAUJFI010000248">
    <property type="protein sequence ID" value="MDQ2106449.1"/>
    <property type="molecule type" value="Genomic_DNA"/>
</dbReference>
<sequence length="140" mass="15502">QAEHDTSAQSILITDDAAFGDAGAKAVDTHLETLPPAAIAGESWRGHGRGRHRQRQQRCLGLRRAFPALRQGRQPGQQGGRRRAQGEDRLRLLRPRRRGAQQRQQGEKGKGDPAHPPPQSTTTRAMSAGRVWQRNNPSRV</sequence>
<evidence type="ECO:0000313" key="3">
    <source>
        <dbReference type="Proteomes" id="UP001227317"/>
    </source>
</evidence>
<dbReference type="Gene3D" id="3.40.50.1980">
    <property type="entry name" value="Nitrogenase molybdenum iron protein domain"/>
    <property type="match status" value="1"/>
</dbReference>
<protein>
    <submittedName>
        <fullName evidence="2">Histidinol dehydrogenase</fullName>
        <ecNumber evidence="2">1.1.1.23</ecNumber>
    </submittedName>
</protein>
<dbReference type="Proteomes" id="UP001227317">
    <property type="component" value="Unassembled WGS sequence"/>
</dbReference>
<organism evidence="2 3">
    <name type="scientific">Azospirillum isscasi</name>
    <dbReference type="NCBI Taxonomy" id="3053926"/>
    <lineage>
        <taxon>Bacteria</taxon>
        <taxon>Pseudomonadati</taxon>
        <taxon>Pseudomonadota</taxon>
        <taxon>Alphaproteobacteria</taxon>
        <taxon>Rhodospirillales</taxon>
        <taxon>Azospirillaceae</taxon>
        <taxon>Azospirillum</taxon>
    </lineage>
</organism>
<feature type="non-terminal residue" evidence="2">
    <location>
        <position position="1"/>
    </location>
</feature>
<evidence type="ECO:0000256" key="1">
    <source>
        <dbReference type="SAM" id="MobiDB-lite"/>
    </source>
</evidence>
<keyword evidence="3" id="KW-1185">Reference proteome</keyword>
<feature type="compositionally biased region" description="Low complexity" evidence="1">
    <location>
        <begin position="64"/>
        <end position="76"/>
    </location>
</feature>
<proteinExistence type="predicted"/>
<reference evidence="2 3" key="1">
    <citation type="submission" date="2023-06" db="EMBL/GenBank/DDBJ databases">
        <title>Azospirillum isscasensis sp.nov, a bacterium isolated from rhizosphere soil of rice.</title>
        <authorList>
            <person name="Wang H."/>
        </authorList>
    </citation>
    <scope>NUCLEOTIDE SEQUENCE [LARGE SCALE GENOMIC DNA]</scope>
    <source>
        <strain evidence="2 3">C340-1</strain>
    </source>
</reference>
<keyword evidence="2" id="KW-0560">Oxidoreductase</keyword>
<dbReference type="GO" id="GO:0004399">
    <property type="term" value="F:histidinol dehydrogenase activity"/>
    <property type="evidence" value="ECO:0007669"/>
    <property type="project" value="UniProtKB-EC"/>
</dbReference>
<name>A0ABU0WUP9_9PROT</name>
<feature type="region of interest" description="Disordered" evidence="1">
    <location>
        <begin position="64"/>
        <end position="140"/>
    </location>
</feature>
<evidence type="ECO:0000313" key="2">
    <source>
        <dbReference type="EMBL" id="MDQ2106449.1"/>
    </source>
</evidence>
<gene>
    <name evidence="2" type="ORF">QSG27_27420</name>
</gene>
<accession>A0ABU0WUP9</accession>